<keyword evidence="1" id="KW-0732">Signal</keyword>
<feature type="signal peptide" evidence="1">
    <location>
        <begin position="1"/>
        <end position="22"/>
    </location>
</feature>
<accession>A0A7X5XWI3</accession>
<gene>
    <name evidence="2" type="ORF">GGR89_000968</name>
</gene>
<dbReference type="Proteomes" id="UP000531251">
    <property type="component" value="Unassembled WGS sequence"/>
</dbReference>
<evidence type="ECO:0000313" key="2">
    <source>
        <dbReference type="EMBL" id="NJB96668.1"/>
    </source>
</evidence>
<keyword evidence="3" id="KW-1185">Reference proteome</keyword>
<evidence type="ECO:0008006" key="4">
    <source>
        <dbReference type="Google" id="ProtNLM"/>
    </source>
</evidence>
<proteinExistence type="predicted"/>
<reference evidence="2 3" key="1">
    <citation type="submission" date="2020-03" db="EMBL/GenBank/DDBJ databases">
        <title>Genomic Encyclopedia of Type Strains, Phase IV (KMG-IV): sequencing the most valuable type-strain genomes for metagenomic binning, comparative biology and taxonomic classification.</title>
        <authorList>
            <person name="Goeker M."/>
        </authorList>
    </citation>
    <scope>NUCLEOTIDE SEQUENCE [LARGE SCALE GENOMIC DNA]</scope>
    <source>
        <strain evidence="2 3">DSM 7225</strain>
    </source>
</reference>
<name>A0A7X5XWI3_9SPHN</name>
<dbReference type="EMBL" id="JAATJB010000002">
    <property type="protein sequence ID" value="NJB96668.1"/>
    <property type="molecule type" value="Genomic_DNA"/>
</dbReference>
<protein>
    <recommendedName>
        <fullName evidence="4">DUF3617 family protein</fullName>
    </recommendedName>
</protein>
<organism evidence="2 3">
    <name type="scientific">Sphingomonas trueperi</name>
    <dbReference type="NCBI Taxonomy" id="53317"/>
    <lineage>
        <taxon>Bacteria</taxon>
        <taxon>Pseudomonadati</taxon>
        <taxon>Pseudomonadota</taxon>
        <taxon>Alphaproteobacteria</taxon>
        <taxon>Sphingomonadales</taxon>
        <taxon>Sphingomonadaceae</taxon>
        <taxon>Sphingomonas</taxon>
    </lineage>
</organism>
<evidence type="ECO:0000256" key="1">
    <source>
        <dbReference type="SAM" id="SignalP"/>
    </source>
</evidence>
<evidence type="ECO:0000313" key="3">
    <source>
        <dbReference type="Proteomes" id="UP000531251"/>
    </source>
</evidence>
<comment type="caution">
    <text evidence="2">The sequence shown here is derived from an EMBL/GenBank/DDBJ whole genome shotgun (WGS) entry which is preliminary data.</text>
</comment>
<dbReference type="AlphaFoldDB" id="A0A7X5XWI3"/>
<dbReference type="RefSeq" id="WP_164521907.1">
    <property type="nucleotide sequence ID" value="NZ_BAAADY010000021.1"/>
</dbReference>
<feature type="chain" id="PRO_5031255593" description="DUF3617 family protein" evidence="1">
    <location>
        <begin position="23"/>
        <end position="139"/>
    </location>
</feature>
<sequence>MNRRMVWMAVAGLALAATGASAQQRPGAAAARPVDVPAINLIQKGKWVARDSEGNERVMCVRDPYQVLRPEKVTTPCQNVVLESAASRATVRSVCTGHGTMLTRITTDTPRQVTVEMQGVIDGQPFSETYDAKRVGDCS</sequence>